<evidence type="ECO:0000256" key="2">
    <source>
        <dbReference type="SAM" id="MobiDB-lite"/>
    </source>
</evidence>
<dbReference type="Proteomes" id="UP001215598">
    <property type="component" value="Unassembled WGS sequence"/>
</dbReference>
<keyword evidence="4" id="KW-1185">Reference proteome</keyword>
<gene>
    <name evidence="3" type="ORF">B0H16DRAFT_857771</name>
</gene>
<proteinExistence type="predicted"/>
<reference evidence="3" key="1">
    <citation type="submission" date="2023-03" db="EMBL/GenBank/DDBJ databases">
        <title>Massive genome expansion in bonnet fungi (Mycena s.s.) driven by repeated elements and novel gene families across ecological guilds.</title>
        <authorList>
            <consortium name="Lawrence Berkeley National Laboratory"/>
            <person name="Harder C.B."/>
            <person name="Miyauchi S."/>
            <person name="Viragh M."/>
            <person name="Kuo A."/>
            <person name="Thoen E."/>
            <person name="Andreopoulos B."/>
            <person name="Lu D."/>
            <person name="Skrede I."/>
            <person name="Drula E."/>
            <person name="Henrissat B."/>
            <person name="Morin E."/>
            <person name="Kohler A."/>
            <person name="Barry K."/>
            <person name="LaButti K."/>
            <person name="Morin E."/>
            <person name="Salamov A."/>
            <person name="Lipzen A."/>
            <person name="Mereny Z."/>
            <person name="Hegedus B."/>
            <person name="Baldrian P."/>
            <person name="Stursova M."/>
            <person name="Weitz H."/>
            <person name="Taylor A."/>
            <person name="Grigoriev I.V."/>
            <person name="Nagy L.G."/>
            <person name="Martin F."/>
            <person name="Kauserud H."/>
        </authorList>
    </citation>
    <scope>NUCLEOTIDE SEQUENCE</scope>
    <source>
        <strain evidence="3">CBHHK182m</strain>
    </source>
</reference>
<feature type="compositionally biased region" description="Pro residues" evidence="2">
    <location>
        <begin position="83"/>
        <end position="106"/>
    </location>
</feature>
<organism evidence="3 4">
    <name type="scientific">Mycena metata</name>
    <dbReference type="NCBI Taxonomy" id="1033252"/>
    <lineage>
        <taxon>Eukaryota</taxon>
        <taxon>Fungi</taxon>
        <taxon>Dikarya</taxon>
        <taxon>Basidiomycota</taxon>
        <taxon>Agaricomycotina</taxon>
        <taxon>Agaricomycetes</taxon>
        <taxon>Agaricomycetidae</taxon>
        <taxon>Agaricales</taxon>
        <taxon>Marasmiineae</taxon>
        <taxon>Mycenaceae</taxon>
        <taxon>Mycena</taxon>
    </lineage>
</organism>
<sequence>MADDDERAAKAARAKAMLKKRQQKKTATSTGTPGVTSPIISPPPSRAFTPAPAEPADEEKRDLGDVFNVGKDEPDWLTGLPRAPSPPPPAAPVPAKSPPPPAPTSPPQNALPRRTSLTSPPQAGKEVVLQKQLSALQAENEALAADLARLKPLEAQARETENLLNESRTAARELEERVQRLQSENETLQHNQQQTISLLVSEKASLASELERLEGVENCTRFISRADLNVN</sequence>
<feature type="coiled-coil region" evidence="1">
    <location>
        <begin position="126"/>
        <end position="191"/>
    </location>
</feature>
<name>A0AAD7N8K4_9AGAR</name>
<accession>A0AAD7N8K4</accession>
<feature type="compositionally biased region" description="Polar residues" evidence="2">
    <location>
        <begin position="26"/>
        <end position="39"/>
    </location>
</feature>
<evidence type="ECO:0000256" key="1">
    <source>
        <dbReference type="SAM" id="Coils"/>
    </source>
</evidence>
<evidence type="ECO:0000313" key="3">
    <source>
        <dbReference type="EMBL" id="KAJ7750256.1"/>
    </source>
</evidence>
<feature type="region of interest" description="Disordered" evidence="2">
    <location>
        <begin position="1"/>
        <end position="125"/>
    </location>
</feature>
<dbReference type="EMBL" id="JARKIB010000066">
    <property type="protein sequence ID" value="KAJ7750256.1"/>
    <property type="molecule type" value="Genomic_DNA"/>
</dbReference>
<comment type="caution">
    <text evidence="3">The sequence shown here is derived from an EMBL/GenBank/DDBJ whole genome shotgun (WGS) entry which is preliminary data.</text>
</comment>
<feature type="compositionally biased region" description="Basic and acidic residues" evidence="2">
    <location>
        <begin position="58"/>
        <end position="74"/>
    </location>
</feature>
<feature type="compositionally biased region" description="Basic residues" evidence="2">
    <location>
        <begin position="10"/>
        <end position="24"/>
    </location>
</feature>
<protein>
    <submittedName>
        <fullName evidence="3">Uncharacterized protein</fullName>
    </submittedName>
</protein>
<dbReference type="AlphaFoldDB" id="A0AAD7N8K4"/>
<evidence type="ECO:0000313" key="4">
    <source>
        <dbReference type="Proteomes" id="UP001215598"/>
    </source>
</evidence>
<keyword evidence="1" id="KW-0175">Coiled coil</keyword>